<dbReference type="Proteomes" id="UP000265431">
    <property type="component" value="Unassembled WGS sequence"/>
</dbReference>
<comment type="caution">
    <text evidence="1">The sequence shown here is derived from an EMBL/GenBank/DDBJ whole genome shotgun (WGS) entry which is preliminary data.</text>
</comment>
<dbReference type="AlphaFoldDB" id="A0A399QSV9"/>
<name>A0A399QSV9_9PROT</name>
<organism evidence="1 2">
    <name type="scientific">Henriciella barbarensis</name>
    <dbReference type="NCBI Taxonomy" id="86342"/>
    <lineage>
        <taxon>Bacteria</taxon>
        <taxon>Pseudomonadati</taxon>
        <taxon>Pseudomonadota</taxon>
        <taxon>Alphaproteobacteria</taxon>
        <taxon>Hyphomonadales</taxon>
        <taxon>Hyphomonadaceae</taxon>
        <taxon>Henriciella</taxon>
    </lineage>
</organism>
<evidence type="ECO:0000313" key="2">
    <source>
        <dbReference type="Proteomes" id="UP000265431"/>
    </source>
</evidence>
<evidence type="ECO:0000313" key="1">
    <source>
        <dbReference type="EMBL" id="RIJ21265.1"/>
    </source>
</evidence>
<keyword evidence="2" id="KW-1185">Reference proteome</keyword>
<sequence length="255" mass="28974">MGEFTLRFRESLEGFSGLAFNANRRSEVMHASSLEKLRAKLSNFVGRVHPNYFGWDGAYQRFVGVFPGGFHSDDYKSAERNYKEDARKLLEERLPLSSVQSNSGMGEAALAVFRKTNLLSPFEQTRIQALLRSRRADDFVRAAATFTLGDRANGLRSMEHAALEYDVAKWTAISYLPYLWAPTVHMFLKPEVTRDCAERVGHEFQYKYEPALNPSVYESLIDLTHTAKAELEARGALPSDNIDIQSFIWIAGKYE</sequence>
<proteinExistence type="predicted"/>
<gene>
    <name evidence="1" type="ORF">D1224_13160</name>
</gene>
<accession>A0A399QSV9</accession>
<dbReference type="EMBL" id="QWGB01000009">
    <property type="protein sequence ID" value="RIJ21265.1"/>
    <property type="molecule type" value="Genomic_DNA"/>
</dbReference>
<protein>
    <submittedName>
        <fullName evidence="1">Uncharacterized protein</fullName>
    </submittedName>
</protein>
<reference evidence="1 2" key="1">
    <citation type="submission" date="2018-08" db="EMBL/GenBank/DDBJ databases">
        <title>Henriciella mobilis sp. nov., isolated from seawater.</title>
        <authorList>
            <person name="Cheng H."/>
            <person name="Wu Y.-H."/>
            <person name="Xu X.-W."/>
            <person name="Guo L.-L."/>
        </authorList>
    </citation>
    <scope>NUCLEOTIDE SEQUENCE [LARGE SCALE GENOMIC DNA]</scope>
    <source>
        <strain evidence="1 2">CCUG66934</strain>
    </source>
</reference>